<keyword evidence="6" id="KW-1185">Reference proteome</keyword>
<dbReference type="EMBL" id="JACHXK010000027">
    <property type="protein sequence ID" value="MBB3114197.1"/>
    <property type="molecule type" value="Genomic_DNA"/>
</dbReference>
<dbReference type="RefSeq" id="WP_183604247.1">
    <property type="nucleotide sequence ID" value="NZ_JACHXK010000027.1"/>
</dbReference>
<proteinExistence type="predicted"/>
<dbReference type="SUPFAM" id="SSF53822">
    <property type="entry name" value="Periplasmic binding protein-like I"/>
    <property type="match status" value="1"/>
</dbReference>
<evidence type="ECO:0000313" key="6">
    <source>
        <dbReference type="Proteomes" id="UP000570361"/>
    </source>
</evidence>
<evidence type="ECO:0000256" key="2">
    <source>
        <dbReference type="ARBA" id="ARBA00023125"/>
    </source>
</evidence>
<dbReference type="Pfam" id="PF00356">
    <property type="entry name" value="LacI"/>
    <property type="match status" value="1"/>
</dbReference>
<dbReference type="AlphaFoldDB" id="A0A7W5B4N4"/>
<dbReference type="PANTHER" id="PTHR30146">
    <property type="entry name" value="LACI-RELATED TRANSCRIPTIONAL REPRESSOR"/>
    <property type="match status" value="1"/>
</dbReference>
<dbReference type="InterPro" id="IPR028082">
    <property type="entry name" value="Peripla_BP_I"/>
</dbReference>
<dbReference type="Proteomes" id="UP000570361">
    <property type="component" value="Unassembled WGS sequence"/>
</dbReference>
<dbReference type="SMART" id="SM00354">
    <property type="entry name" value="HTH_LACI"/>
    <property type="match status" value="1"/>
</dbReference>
<dbReference type="GO" id="GO:0003700">
    <property type="term" value="F:DNA-binding transcription factor activity"/>
    <property type="evidence" value="ECO:0007669"/>
    <property type="project" value="TreeGrafter"/>
</dbReference>
<keyword evidence="1" id="KW-0805">Transcription regulation</keyword>
<organism evidence="5 6">
    <name type="scientific">Paenibacillus phyllosphaerae</name>
    <dbReference type="NCBI Taxonomy" id="274593"/>
    <lineage>
        <taxon>Bacteria</taxon>
        <taxon>Bacillati</taxon>
        <taxon>Bacillota</taxon>
        <taxon>Bacilli</taxon>
        <taxon>Bacillales</taxon>
        <taxon>Paenibacillaceae</taxon>
        <taxon>Paenibacillus</taxon>
    </lineage>
</organism>
<name>A0A7W5B4N4_9BACL</name>
<dbReference type="Pfam" id="PF13377">
    <property type="entry name" value="Peripla_BP_3"/>
    <property type="match status" value="1"/>
</dbReference>
<evidence type="ECO:0000256" key="3">
    <source>
        <dbReference type="ARBA" id="ARBA00023163"/>
    </source>
</evidence>
<feature type="domain" description="HTH lacI-type" evidence="4">
    <location>
        <begin position="1"/>
        <end position="62"/>
    </location>
</feature>
<gene>
    <name evidence="5" type="ORF">FHS18_006315</name>
</gene>
<dbReference type="InterPro" id="IPR000843">
    <property type="entry name" value="HTH_LacI"/>
</dbReference>
<dbReference type="InterPro" id="IPR046335">
    <property type="entry name" value="LacI/GalR-like_sensor"/>
</dbReference>
<reference evidence="5 6" key="1">
    <citation type="submission" date="2020-08" db="EMBL/GenBank/DDBJ databases">
        <title>Genomic Encyclopedia of Type Strains, Phase III (KMG-III): the genomes of soil and plant-associated and newly described type strains.</title>
        <authorList>
            <person name="Whitman W."/>
        </authorList>
    </citation>
    <scope>NUCLEOTIDE SEQUENCE [LARGE SCALE GENOMIC DNA]</scope>
    <source>
        <strain evidence="5 6">CECT 5862</strain>
    </source>
</reference>
<keyword evidence="2" id="KW-0238">DNA-binding</keyword>
<dbReference type="PROSITE" id="PS00356">
    <property type="entry name" value="HTH_LACI_1"/>
    <property type="match status" value="1"/>
</dbReference>
<dbReference type="CDD" id="cd01392">
    <property type="entry name" value="HTH_LacI"/>
    <property type="match status" value="1"/>
</dbReference>
<dbReference type="PANTHER" id="PTHR30146:SF150">
    <property type="entry name" value="ARABINOSE METABOLISM TRANSCRIPTIONAL REPRESSOR"/>
    <property type="match status" value="1"/>
</dbReference>
<protein>
    <submittedName>
        <fullName evidence="5">LacI family transcriptional regulator</fullName>
    </submittedName>
</protein>
<comment type="caution">
    <text evidence="5">The sequence shown here is derived from an EMBL/GenBank/DDBJ whole genome shotgun (WGS) entry which is preliminary data.</text>
</comment>
<evidence type="ECO:0000259" key="4">
    <source>
        <dbReference type="PROSITE" id="PS50932"/>
    </source>
</evidence>
<keyword evidence="3" id="KW-0804">Transcription</keyword>
<dbReference type="Gene3D" id="3.40.50.2300">
    <property type="match status" value="2"/>
</dbReference>
<evidence type="ECO:0000313" key="5">
    <source>
        <dbReference type="EMBL" id="MBB3114197.1"/>
    </source>
</evidence>
<dbReference type="GO" id="GO:0000976">
    <property type="term" value="F:transcription cis-regulatory region binding"/>
    <property type="evidence" value="ECO:0007669"/>
    <property type="project" value="TreeGrafter"/>
</dbReference>
<sequence>MNMEDIAKLAGVSKSAVSLALNGKAGVGEDTRMRILAIAAEHGYSGKIKPAAPEKNGRSIQFLVFTSSQLVHEDYYQQPFFKELIHYIEEGCRNYGYTLQFRTISAGDYEQGIQLVMDDDRCSGVILLGTNLDSAQIADIAAKLPHLVVLDTCFNELPVHFVEINNFMGGFQAGSYLLDQGHRRIGYIGSDERIHNFDERRRGFLASLASKDVHLSESCIFAVPPAILAAQAPLREQLHRFIDSGESTPTVFFCECDYIAIAAMKILHEFGYRVPDDVSVLGFDNINECLIVSPELSTVHVEKQRMAETAVDLIASAFEDEHAIKIKVKVDTRFVARNSCKRLD</sequence>
<accession>A0A7W5B4N4</accession>
<dbReference type="InterPro" id="IPR010982">
    <property type="entry name" value="Lambda_DNA-bd_dom_sf"/>
</dbReference>
<dbReference type="PROSITE" id="PS50932">
    <property type="entry name" value="HTH_LACI_2"/>
    <property type="match status" value="1"/>
</dbReference>
<evidence type="ECO:0000256" key="1">
    <source>
        <dbReference type="ARBA" id="ARBA00023015"/>
    </source>
</evidence>
<dbReference type="Gene3D" id="1.10.260.40">
    <property type="entry name" value="lambda repressor-like DNA-binding domains"/>
    <property type="match status" value="1"/>
</dbReference>
<dbReference type="SUPFAM" id="SSF47413">
    <property type="entry name" value="lambda repressor-like DNA-binding domains"/>
    <property type="match status" value="1"/>
</dbReference>